<organism evidence="6 7">
    <name type="scientific">Deinococcus lacus</name>
    <dbReference type="NCBI Taxonomy" id="392561"/>
    <lineage>
        <taxon>Bacteria</taxon>
        <taxon>Thermotogati</taxon>
        <taxon>Deinococcota</taxon>
        <taxon>Deinococci</taxon>
        <taxon>Deinococcales</taxon>
        <taxon>Deinococcaceae</taxon>
        <taxon>Deinococcus</taxon>
    </lineage>
</organism>
<dbReference type="SMART" id="SM00220">
    <property type="entry name" value="S_TKc"/>
    <property type="match status" value="1"/>
</dbReference>
<dbReference type="EMBL" id="JBHSWD010000001">
    <property type="protein sequence ID" value="MFC6590677.1"/>
    <property type="molecule type" value="Genomic_DNA"/>
</dbReference>
<comment type="caution">
    <text evidence="6">The sequence shown here is derived from an EMBL/GenBank/DDBJ whole genome shotgun (WGS) entry which is preliminary data.</text>
</comment>
<keyword evidence="7" id="KW-1185">Reference proteome</keyword>
<dbReference type="PROSITE" id="PS00108">
    <property type="entry name" value="PROTEIN_KINASE_ST"/>
    <property type="match status" value="1"/>
</dbReference>
<dbReference type="PANTHER" id="PTHR43289:SF6">
    <property type="entry name" value="SERINE_THREONINE-PROTEIN KINASE NEKL-3"/>
    <property type="match status" value="1"/>
</dbReference>
<name>A0ABW1Y922_9DEIO</name>
<dbReference type="GO" id="GO:0004674">
    <property type="term" value="F:protein serine/threonine kinase activity"/>
    <property type="evidence" value="ECO:0007669"/>
    <property type="project" value="UniProtKB-EC"/>
</dbReference>
<evidence type="ECO:0000256" key="4">
    <source>
        <dbReference type="ARBA" id="ARBA00022840"/>
    </source>
</evidence>
<reference evidence="7" key="1">
    <citation type="journal article" date="2019" name="Int. J. Syst. Evol. Microbiol.">
        <title>The Global Catalogue of Microorganisms (GCM) 10K type strain sequencing project: providing services to taxonomists for standard genome sequencing and annotation.</title>
        <authorList>
            <consortium name="The Broad Institute Genomics Platform"/>
            <consortium name="The Broad Institute Genome Sequencing Center for Infectious Disease"/>
            <person name="Wu L."/>
            <person name="Ma J."/>
        </authorList>
    </citation>
    <scope>NUCLEOTIDE SEQUENCE [LARGE SCALE GENOMIC DNA]</scope>
    <source>
        <strain evidence="7">CGMCC 1.15772</strain>
    </source>
</reference>
<keyword evidence="1 6" id="KW-0808">Transferase</keyword>
<dbReference type="Gene3D" id="1.10.510.10">
    <property type="entry name" value="Transferase(Phosphotransferase) domain 1"/>
    <property type="match status" value="1"/>
</dbReference>
<evidence type="ECO:0000313" key="6">
    <source>
        <dbReference type="EMBL" id="MFC6590677.1"/>
    </source>
</evidence>
<dbReference type="Pfam" id="PF00069">
    <property type="entry name" value="Pkinase"/>
    <property type="match status" value="1"/>
</dbReference>
<evidence type="ECO:0000259" key="5">
    <source>
        <dbReference type="PROSITE" id="PS50011"/>
    </source>
</evidence>
<accession>A0ABW1Y922</accession>
<evidence type="ECO:0000256" key="1">
    <source>
        <dbReference type="ARBA" id="ARBA00022679"/>
    </source>
</evidence>
<gene>
    <name evidence="6" type="ORF">ACFP81_00550</name>
</gene>
<dbReference type="PROSITE" id="PS50011">
    <property type="entry name" value="PROTEIN_KINASE_DOM"/>
    <property type="match status" value="1"/>
</dbReference>
<dbReference type="EC" id="2.7.11.1" evidence="6"/>
<protein>
    <submittedName>
        <fullName evidence="6">Serine/threonine-protein kinase</fullName>
        <ecNumber evidence="6">2.7.11.1</ecNumber>
    </submittedName>
</protein>
<feature type="domain" description="Protein kinase" evidence="5">
    <location>
        <begin position="1"/>
        <end position="226"/>
    </location>
</feature>
<dbReference type="Proteomes" id="UP001596297">
    <property type="component" value="Unassembled WGS sequence"/>
</dbReference>
<evidence type="ECO:0000313" key="7">
    <source>
        <dbReference type="Proteomes" id="UP001596297"/>
    </source>
</evidence>
<dbReference type="PANTHER" id="PTHR43289">
    <property type="entry name" value="MITOGEN-ACTIVATED PROTEIN KINASE KINASE KINASE 20-RELATED"/>
    <property type="match status" value="1"/>
</dbReference>
<dbReference type="InterPro" id="IPR008271">
    <property type="entry name" value="Ser/Thr_kinase_AS"/>
</dbReference>
<dbReference type="RefSeq" id="WP_380083592.1">
    <property type="nucleotide sequence ID" value="NZ_JBHSWD010000001.1"/>
</dbReference>
<evidence type="ECO:0000256" key="2">
    <source>
        <dbReference type="ARBA" id="ARBA00022741"/>
    </source>
</evidence>
<sequence>MLAETQAIDSPRHLEDRHGVRLQVGTWQGRSVLVKTLLSCNDAVAARFRHEASVTAALDSPRVSRLCAVTPNQLIFEHTQGHMLREALTAPLPGEQAGQVVAGLLEAVCYIHGRGVVHQDIKPENILLSLGQPARDHVVLLDYDLSHAAYSLSQFEPELRLGTPHYMAPEQFAGVRGNLRSDLYAVGAVLHDCLTAQPPTKMPWAGCWAGCLPGSSGMCPPNFCRC</sequence>
<dbReference type="InterPro" id="IPR000719">
    <property type="entry name" value="Prot_kinase_dom"/>
</dbReference>
<dbReference type="InterPro" id="IPR011009">
    <property type="entry name" value="Kinase-like_dom_sf"/>
</dbReference>
<keyword evidence="2" id="KW-0547">Nucleotide-binding</keyword>
<proteinExistence type="predicted"/>
<dbReference type="SUPFAM" id="SSF56112">
    <property type="entry name" value="Protein kinase-like (PK-like)"/>
    <property type="match status" value="1"/>
</dbReference>
<keyword evidence="4" id="KW-0067">ATP-binding</keyword>
<dbReference type="CDD" id="cd14014">
    <property type="entry name" value="STKc_PknB_like"/>
    <property type="match status" value="1"/>
</dbReference>
<evidence type="ECO:0000256" key="3">
    <source>
        <dbReference type="ARBA" id="ARBA00022777"/>
    </source>
</evidence>
<keyword evidence="3 6" id="KW-0418">Kinase</keyword>